<dbReference type="Proteomes" id="UP000254337">
    <property type="component" value="Chromosome"/>
</dbReference>
<dbReference type="PROSITE" id="PS51201">
    <property type="entry name" value="RCK_N"/>
    <property type="match status" value="1"/>
</dbReference>
<dbReference type="InterPro" id="IPR038770">
    <property type="entry name" value="Na+/solute_symporter_sf"/>
</dbReference>
<feature type="transmembrane region" description="Helical" evidence="7">
    <location>
        <begin position="228"/>
        <end position="257"/>
    </location>
</feature>
<comment type="similarity">
    <text evidence="2">Belongs to the monovalent cation:proton antiporter 2 (CPA2) transporter (TC 2.A.37) family.</text>
</comment>
<keyword evidence="5 7" id="KW-1133">Transmembrane helix</keyword>
<dbReference type="PANTHER" id="PTHR42751:SF1">
    <property type="entry name" value="CATION_PROTON ANTIPORTER YBAL-RELATED"/>
    <property type="match status" value="1"/>
</dbReference>
<dbReference type="KEGG" id="meg:DKB62_09605"/>
<evidence type="ECO:0000256" key="7">
    <source>
        <dbReference type="SAM" id="Phobius"/>
    </source>
</evidence>
<dbReference type="AlphaFoldDB" id="A0A346B105"/>
<feature type="transmembrane region" description="Helical" evidence="7">
    <location>
        <begin position="184"/>
        <end position="208"/>
    </location>
</feature>
<dbReference type="Gene3D" id="1.20.1530.20">
    <property type="match status" value="1"/>
</dbReference>
<feature type="transmembrane region" description="Helical" evidence="7">
    <location>
        <begin position="150"/>
        <end position="172"/>
    </location>
</feature>
<sequence length="572" mass="61125">MSVHAYHLLEILAIGFGLALLFGYIARRIGLSPIVGYLAAGFLIGPNMPGFVADQDLTNNLAEVGIILLMFGVGLHFHMDDLLKVKGVAIPGAILQSLSATLCGIAAAMALGYSFVEGLFLGLGLSVASTVVLLRVLTDSGKLPTIHGTVAVGWLVVEDIFTVLMLVLLPAVGPSLASGAGISLTMLIWAVALAVIKLAMLWGLVIVIGGRCMPWMLKQVVQTRSQELFTLTVLAVAFLTAVGAAYIFNASFALGAFLGGMVVGKSHVSHQAGAELIPLRDAFAILFFLSVGMLFDPQFLIERPVVVIVSLLIVVLIKPLVTVIVVAVLGYSPTTAFTVAASLAQVGEFSFILAQTGYSLQLISRDIFSVLIVCAMISIAANPFFMGRMTEAEAWARKQPKLWRWLTFRMESKAASLGSVYAERVRSEKTERPRAIIAGYGPTGRRAAALLERRGMEPVVVDMNLKTVSLLNEQGKLAMYGDVSREEVLKAAGAEQADCFIITIPDVAGAAAAAMAARNCSATIKIFARSRFLNDEALLKQAGADSILFEEDAVAHELSHTIELYLNDRKAK</sequence>
<dbReference type="EMBL" id="CP029462">
    <property type="protein sequence ID" value="AXL21798.1"/>
    <property type="molecule type" value="Genomic_DNA"/>
</dbReference>
<feature type="transmembrane region" description="Helical" evidence="7">
    <location>
        <begin position="59"/>
        <end position="77"/>
    </location>
</feature>
<feature type="transmembrane region" description="Helical" evidence="7">
    <location>
        <begin position="307"/>
        <end position="329"/>
    </location>
</feature>
<evidence type="ECO:0000256" key="2">
    <source>
        <dbReference type="ARBA" id="ARBA00005551"/>
    </source>
</evidence>
<feature type="transmembrane region" description="Helical" evidence="7">
    <location>
        <begin position="119"/>
        <end position="138"/>
    </location>
</feature>
<evidence type="ECO:0000313" key="10">
    <source>
        <dbReference type="Proteomes" id="UP000254337"/>
    </source>
</evidence>
<keyword evidence="6 7" id="KW-0472">Membrane</keyword>
<dbReference type="PANTHER" id="PTHR42751">
    <property type="entry name" value="SODIUM/HYDROGEN EXCHANGER FAMILY/TRKA DOMAIN PROTEIN"/>
    <property type="match status" value="1"/>
</dbReference>
<dbReference type="Pfam" id="PF00999">
    <property type="entry name" value="Na_H_Exchanger"/>
    <property type="match status" value="1"/>
</dbReference>
<dbReference type="InterPro" id="IPR006153">
    <property type="entry name" value="Cation/H_exchanger_TM"/>
</dbReference>
<comment type="subcellular location">
    <subcellularLocation>
        <location evidence="1">Membrane</location>
        <topology evidence="1">Multi-pass membrane protein</topology>
    </subcellularLocation>
</comment>
<reference evidence="9 10" key="1">
    <citation type="submission" date="2018-05" db="EMBL/GenBank/DDBJ databases">
        <title>Complete genome sequence of Megasphaera sp. AJH120T, isolated from the ceca of a chicken.</title>
        <authorList>
            <person name="Maki J."/>
            <person name="Looft T."/>
        </authorList>
    </citation>
    <scope>NUCLEOTIDE SEQUENCE [LARGE SCALE GENOMIC DNA]</scope>
    <source>
        <strain evidence="9 10">AJH120</strain>
    </source>
</reference>
<dbReference type="InterPro" id="IPR036291">
    <property type="entry name" value="NAD(P)-bd_dom_sf"/>
</dbReference>
<feature type="transmembrane region" description="Helical" evidence="7">
    <location>
        <begin position="366"/>
        <end position="385"/>
    </location>
</feature>
<evidence type="ECO:0000256" key="5">
    <source>
        <dbReference type="ARBA" id="ARBA00022989"/>
    </source>
</evidence>
<feature type="transmembrane region" description="Helical" evidence="7">
    <location>
        <begin position="6"/>
        <end position="27"/>
    </location>
</feature>
<dbReference type="GO" id="GO:0006813">
    <property type="term" value="P:potassium ion transport"/>
    <property type="evidence" value="ECO:0007669"/>
    <property type="project" value="InterPro"/>
</dbReference>
<dbReference type="InterPro" id="IPR003148">
    <property type="entry name" value="RCK_N"/>
</dbReference>
<feature type="transmembrane region" description="Helical" evidence="7">
    <location>
        <begin position="335"/>
        <end position="354"/>
    </location>
</feature>
<keyword evidence="4 7" id="KW-0812">Transmembrane</keyword>
<feature type="transmembrane region" description="Helical" evidence="7">
    <location>
        <begin position="34"/>
        <end position="53"/>
    </location>
</feature>
<feature type="transmembrane region" description="Helical" evidence="7">
    <location>
        <begin position="89"/>
        <end position="113"/>
    </location>
</feature>
<dbReference type="GO" id="GO:1902600">
    <property type="term" value="P:proton transmembrane transport"/>
    <property type="evidence" value="ECO:0007669"/>
    <property type="project" value="InterPro"/>
</dbReference>
<evidence type="ECO:0000256" key="4">
    <source>
        <dbReference type="ARBA" id="ARBA00022692"/>
    </source>
</evidence>
<dbReference type="GO" id="GO:0015297">
    <property type="term" value="F:antiporter activity"/>
    <property type="evidence" value="ECO:0007669"/>
    <property type="project" value="InterPro"/>
</dbReference>
<dbReference type="GO" id="GO:0016020">
    <property type="term" value="C:membrane"/>
    <property type="evidence" value="ECO:0007669"/>
    <property type="project" value="UniProtKB-SubCell"/>
</dbReference>
<organism evidence="9 10">
    <name type="scientific">Megasphaera stantonii</name>
    <dbReference type="NCBI Taxonomy" id="2144175"/>
    <lineage>
        <taxon>Bacteria</taxon>
        <taxon>Bacillati</taxon>
        <taxon>Bacillota</taxon>
        <taxon>Negativicutes</taxon>
        <taxon>Veillonellales</taxon>
        <taxon>Veillonellaceae</taxon>
        <taxon>Megasphaera</taxon>
    </lineage>
</organism>
<dbReference type="Gene3D" id="3.40.50.720">
    <property type="entry name" value="NAD(P)-binding Rossmann-like Domain"/>
    <property type="match status" value="1"/>
</dbReference>
<feature type="transmembrane region" description="Helical" evidence="7">
    <location>
        <begin position="277"/>
        <end position="295"/>
    </location>
</feature>
<dbReference type="OrthoDB" id="9793589at2"/>
<evidence type="ECO:0000256" key="1">
    <source>
        <dbReference type="ARBA" id="ARBA00004141"/>
    </source>
</evidence>
<dbReference type="SUPFAM" id="SSF51735">
    <property type="entry name" value="NAD(P)-binding Rossmann-fold domains"/>
    <property type="match status" value="1"/>
</dbReference>
<evidence type="ECO:0000256" key="3">
    <source>
        <dbReference type="ARBA" id="ARBA00022448"/>
    </source>
</evidence>
<keyword evidence="10" id="KW-1185">Reference proteome</keyword>
<evidence type="ECO:0000313" key="9">
    <source>
        <dbReference type="EMBL" id="AXL21798.1"/>
    </source>
</evidence>
<protein>
    <submittedName>
        <fullName evidence="9">Sodium:proton exchanger</fullName>
    </submittedName>
</protein>
<feature type="domain" description="RCK N-terminal" evidence="8">
    <location>
        <begin position="432"/>
        <end position="548"/>
    </location>
</feature>
<accession>A0A346B105</accession>
<proteinExistence type="inferred from homology"/>
<evidence type="ECO:0000259" key="8">
    <source>
        <dbReference type="PROSITE" id="PS51201"/>
    </source>
</evidence>
<dbReference type="Pfam" id="PF02254">
    <property type="entry name" value="TrkA_N"/>
    <property type="match status" value="1"/>
</dbReference>
<evidence type="ECO:0000256" key="6">
    <source>
        <dbReference type="ARBA" id="ARBA00023136"/>
    </source>
</evidence>
<gene>
    <name evidence="9" type="ORF">DKB62_09605</name>
</gene>
<name>A0A346B105_9FIRM</name>
<keyword evidence="3" id="KW-0813">Transport</keyword>